<accession>A0ABV2BU02</accession>
<dbReference type="Proteomes" id="UP001548189">
    <property type="component" value="Unassembled WGS sequence"/>
</dbReference>
<sequence>MKKKIIPVKVSWQISPSSPEMSVVEADDDGNVLIDFLATNLEGEFVERTVEISFSGCAYFMYSPCYSDLKLFDESFFDMSLIDMWLPPKGSSQAFFDKWKRTTFCPNSNFLEIEGSDEAKKVHWFDDIKHYILFGNHMMISLLARDYTWNIKH</sequence>
<reference evidence="1 2" key="1">
    <citation type="submission" date="2024-06" db="EMBL/GenBank/DDBJ databases">
        <authorList>
            <person name="Li F."/>
        </authorList>
    </citation>
    <scope>NUCLEOTIDE SEQUENCE [LARGE SCALE GENOMIC DNA]</scope>
    <source>
        <strain evidence="1 2">GXAS 311</strain>
    </source>
</reference>
<dbReference type="EMBL" id="JBEVCJ010000010">
    <property type="protein sequence ID" value="MET1255426.1"/>
    <property type="molecule type" value="Genomic_DNA"/>
</dbReference>
<dbReference type="RefSeq" id="WP_353896012.1">
    <property type="nucleotide sequence ID" value="NZ_JBEVCJ010000010.1"/>
</dbReference>
<organism evidence="1 2">
    <name type="scientific">Aliikangiella maris</name>
    <dbReference type="NCBI Taxonomy" id="3162458"/>
    <lineage>
        <taxon>Bacteria</taxon>
        <taxon>Pseudomonadati</taxon>
        <taxon>Pseudomonadota</taxon>
        <taxon>Gammaproteobacteria</taxon>
        <taxon>Oceanospirillales</taxon>
        <taxon>Pleioneaceae</taxon>
        <taxon>Aliikangiella</taxon>
    </lineage>
</organism>
<evidence type="ECO:0000313" key="2">
    <source>
        <dbReference type="Proteomes" id="UP001548189"/>
    </source>
</evidence>
<keyword evidence="2" id="KW-1185">Reference proteome</keyword>
<evidence type="ECO:0000313" key="1">
    <source>
        <dbReference type="EMBL" id="MET1255426.1"/>
    </source>
</evidence>
<gene>
    <name evidence="1" type="ORF">ABVT43_09835</name>
</gene>
<protein>
    <submittedName>
        <fullName evidence="1">Uncharacterized protein</fullName>
    </submittedName>
</protein>
<comment type="caution">
    <text evidence="1">The sequence shown here is derived from an EMBL/GenBank/DDBJ whole genome shotgun (WGS) entry which is preliminary data.</text>
</comment>
<proteinExistence type="predicted"/>
<name>A0ABV2BU02_9GAMM</name>